<feature type="domain" description="Tyrosinase copper-binding" evidence="4">
    <location>
        <begin position="189"/>
        <end position="200"/>
    </location>
</feature>
<dbReference type="InterPro" id="IPR008922">
    <property type="entry name" value="Di-copper_centre_dom_sf"/>
</dbReference>
<evidence type="ECO:0000256" key="2">
    <source>
        <dbReference type="ARBA" id="ARBA00023008"/>
    </source>
</evidence>
<dbReference type="Gene3D" id="1.10.1280.10">
    <property type="entry name" value="Di-copper center containing domain from catechol oxidase"/>
    <property type="match status" value="1"/>
</dbReference>
<evidence type="ECO:0000256" key="1">
    <source>
        <dbReference type="ARBA" id="ARBA00022723"/>
    </source>
</evidence>
<sequence length="267" mass="29951">MKTKPSRIGLTTPLYDDFAYVHNLGNSEVHSVASFLPWHRYFLSVYEKAVQNCGYKGAVPYWDWTQDTQIVSKSPIWDSKTGLGGNGSPKKTEFVNGYEGRCVADGPFSKLRLKYYGTEVVDHCLLRSFNNGTEQVGDMLAPNYTPAAVQKVQSNANYDHYRQALEAGPHGAIHSAVGGDLGPSTSPNDPVFFLHHAQVDRLWWEWQQQNPKKRNAEYAGIRTQDQFDGTKPPAAGLADVMYMRGLAEDLPVKGYTTTQSKRLCYKY</sequence>
<dbReference type="PROSITE" id="PS00497">
    <property type="entry name" value="TYROSINASE_1"/>
    <property type="match status" value="1"/>
</dbReference>
<feature type="domain" description="Tyrosinase copper-binding" evidence="3">
    <location>
        <begin position="30"/>
        <end position="47"/>
    </location>
</feature>
<keyword evidence="1" id="KW-0479">Metal-binding</keyword>
<dbReference type="GO" id="GO:0016491">
    <property type="term" value="F:oxidoreductase activity"/>
    <property type="evidence" value="ECO:0007669"/>
    <property type="project" value="InterPro"/>
</dbReference>
<dbReference type="PANTHER" id="PTHR11474">
    <property type="entry name" value="TYROSINASE FAMILY MEMBER"/>
    <property type="match status" value="1"/>
</dbReference>
<keyword evidence="2" id="KW-0186">Copper</keyword>
<evidence type="ECO:0000259" key="3">
    <source>
        <dbReference type="PROSITE" id="PS00497"/>
    </source>
</evidence>
<protein>
    <submittedName>
        <fullName evidence="5">Tyrosinase copper-binding domain, di-copper centre-containing domain superfamily</fullName>
    </submittedName>
</protein>
<organism evidence="5 6">
    <name type="scientific">Septoria linicola</name>
    <dbReference type="NCBI Taxonomy" id="215465"/>
    <lineage>
        <taxon>Eukaryota</taxon>
        <taxon>Fungi</taxon>
        <taxon>Dikarya</taxon>
        <taxon>Ascomycota</taxon>
        <taxon>Pezizomycotina</taxon>
        <taxon>Dothideomycetes</taxon>
        <taxon>Dothideomycetidae</taxon>
        <taxon>Mycosphaerellales</taxon>
        <taxon>Mycosphaerellaceae</taxon>
        <taxon>Septoria</taxon>
    </lineage>
</organism>
<dbReference type="PRINTS" id="PR00092">
    <property type="entry name" value="TYROSINASE"/>
</dbReference>
<proteinExistence type="predicted"/>
<dbReference type="GO" id="GO:0046872">
    <property type="term" value="F:metal ion binding"/>
    <property type="evidence" value="ECO:0007669"/>
    <property type="project" value="UniProtKB-KW"/>
</dbReference>
<gene>
    <name evidence="5" type="ORF">Slin15195_G097230</name>
</gene>
<dbReference type="Pfam" id="PF00264">
    <property type="entry name" value="Tyrosinase"/>
    <property type="match status" value="1"/>
</dbReference>
<evidence type="ECO:0000259" key="4">
    <source>
        <dbReference type="PROSITE" id="PS00498"/>
    </source>
</evidence>
<accession>A0A9Q9AVV7</accession>
<dbReference type="SUPFAM" id="SSF48056">
    <property type="entry name" value="Di-copper centre-containing domain"/>
    <property type="match status" value="1"/>
</dbReference>
<dbReference type="InterPro" id="IPR050316">
    <property type="entry name" value="Tyrosinase/Hemocyanin"/>
</dbReference>
<dbReference type="EMBL" id="CP099425">
    <property type="protein sequence ID" value="USW56404.1"/>
    <property type="molecule type" value="Genomic_DNA"/>
</dbReference>
<dbReference type="PROSITE" id="PS00498">
    <property type="entry name" value="TYROSINASE_2"/>
    <property type="match status" value="1"/>
</dbReference>
<name>A0A9Q9AVV7_9PEZI</name>
<evidence type="ECO:0000313" key="6">
    <source>
        <dbReference type="Proteomes" id="UP001056384"/>
    </source>
</evidence>
<evidence type="ECO:0000313" key="5">
    <source>
        <dbReference type="EMBL" id="USW56404.1"/>
    </source>
</evidence>
<dbReference type="InterPro" id="IPR002227">
    <property type="entry name" value="Tyrosinase_Cu-bd"/>
</dbReference>
<dbReference type="AlphaFoldDB" id="A0A9Q9AVV7"/>
<dbReference type="Proteomes" id="UP001056384">
    <property type="component" value="Chromosome 8"/>
</dbReference>
<keyword evidence="6" id="KW-1185">Reference proteome</keyword>
<reference evidence="5" key="1">
    <citation type="submission" date="2022-06" db="EMBL/GenBank/DDBJ databases">
        <title>Complete genome sequences of two strains of the flax pathogen Septoria linicola.</title>
        <authorList>
            <person name="Lapalu N."/>
            <person name="Simon A."/>
            <person name="Demenou B."/>
            <person name="Paumier D."/>
            <person name="Guillot M.-P."/>
            <person name="Gout L."/>
            <person name="Valade R."/>
        </authorList>
    </citation>
    <scope>NUCLEOTIDE SEQUENCE</scope>
    <source>
        <strain evidence="5">SE15195</strain>
    </source>
</reference>
<dbReference type="PANTHER" id="PTHR11474:SF126">
    <property type="entry name" value="TYROSINASE-LIKE PROTEIN TYR-1-RELATED"/>
    <property type="match status" value="1"/>
</dbReference>